<sequence>MKNIIVSSLEKSKSYPDYRTFVSEALQNNPQKLEIEDTMLPYATLNETRLKRLDKTTQIGEQSALKIQELKKSYIWLVITESWCGDAAQCLPILNKLAELSDLIDMRLVFRDQNLELMDLFLTNGGRAIPKLLVLDPETKEVLNHWGPRPAGAVAYVENYKATHGALDEAGKEGLFKWYNENKGEQIEEEVVAMMLDLDK</sequence>
<organism evidence="1 2">
    <name type="scientific">Myroides guanonis</name>
    <dbReference type="NCBI Taxonomy" id="1150112"/>
    <lineage>
        <taxon>Bacteria</taxon>
        <taxon>Pseudomonadati</taxon>
        <taxon>Bacteroidota</taxon>
        <taxon>Flavobacteriia</taxon>
        <taxon>Flavobacteriales</taxon>
        <taxon>Flavobacteriaceae</taxon>
        <taxon>Myroides</taxon>
    </lineage>
</organism>
<evidence type="ECO:0000313" key="1">
    <source>
        <dbReference type="EMBL" id="SFJ30544.1"/>
    </source>
</evidence>
<name>A0A1I3Q8G6_9FLAO</name>
<dbReference type="CDD" id="cd01659">
    <property type="entry name" value="TRX_superfamily"/>
    <property type="match status" value="1"/>
</dbReference>
<dbReference type="Proteomes" id="UP000243887">
    <property type="component" value="Unassembled WGS sequence"/>
</dbReference>
<dbReference type="RefSeq" id="WP_090678602.1">
    <property type="nucleotide sequence ID" value="NZ_FORU01000005.1"/>
</dbReference>
<dbReference type="Pfam" id="PF14595">
    <property type="entry name" value="Thioredoxin_9"/>
    <property type="match status" value="1"/>
</dbReference>
<evidence type="ECO:0000313" key="2">
    <source>
        <dbReference type="Proteomes" id="UP000243887"/>
    </source>
</evidence>
<keyword evidence="2" id="KW-1185">Reference proteome</keyword>
<protein>
    <submittedName>
        <fullName evidence="1">Thioredoxin</fullName>
    </submittedName>
</protein>
<dbReference type="AlphaFoldDB" id="A0A1I3Q8G6"/>
<dbReference type="OrthoDB" id="6120799at2"/>
<dbReference type="InterPro" id="IPR036249">
    <property type="entry name" value="Thioredoxin-like_sf"/>
</dbReference>
<accession>A0A1I3Q8G6</accession>
<dbReference type="EMBL" id="FORU01000005">
    <property type="protein sequence ID" value="SFJ30544.1"/>
    <property type="molecule type" value="Genomic_DNA"/>
</dbReference>
<dbReference type="Gene3D" id="3.40.30.10">
    <property type="entry name" value="Glutaredoxin"/>
    <property type="match status" value="1"/>
</dbReference>
<gene>
    <name evidence="1" type="ORF">SAMN04487893_105121</name>
</gene>
<proteinExistence type="predicted"/>
<dbReference type="STRING" id="1150112.SAMN04487893_105121"/>
<reference evidence="2" key="1">
    <citation type="submission" date="2016-10" db="EMBL/GenBank/DDBJ databases">
        <authorList>
            <person name="Varghese N."/>
            <person name="Submissions S."/>
        </authorList>
    </citation>
    <scope>NUCLEOTIDE SEQUENCE [LARGE SCALE GENOMIC DNA]</scope>
    <source>
        <strain evidence="2">DSM 26542</strain>
    </source>
</reference>
<dbReference type="SUPFAM" id="SSF52833">
    <property type="entry name" value="Thioredoxin-like"/>
    <property type="match status" value="1"/>
</dbReference>